<accession>A0ABV6BCD8</accession>
<organism evidence="2 3">
    <name type="scientific">Rheinheimera tilapiae</name>
    <dbReference type="NCBI Taxonomy" id="875043"/>
    <lineage>
        <taxon>Bacteria</taxon>
        <taxon>Pseudomonadati</taxon>
        <taxon>Pseudomonadota</taxon>
        <taxon>Gammaproteobacteria</taxon>
        <taxon>Chromatiales</taxon>
        <taxon>Chromatiaceae</taxon>
        <taxon>Rheinheimera</taxon>
    </lineage>
</organism>
<evidence type="ECO:0000313" key="3">
    <source>
        <dbReference type="Proteomes" id="UP001589813"/>
    </source>
</evidence>
<protein>
    <recommendedName>
        <fullName evidence="4">Outer membrane protein beta-barrel domain-containing protein</fullName>
    </recommendedName>
</protein>
<comment type="caution">
    <text evidence="2">The sequence shown here is derived from an EMBL/GenBank/DDBJ whole genome shotgun (WGS) entry which is preliminary data.</text>
</comment>
<keyword evidence="1" id="KW-0732">Signal</keyword>
<sequence length="202" mass="22920">MRQSRCFALLTSLSVLSLPAVLQAQTVIYLDEPDVGWVSPYLSYEANDKGQISTIGAVFQTDAHFQLAVGLASYYSDDNPQHGLYQPEIQFLNLDTSVRVGTFDKFSLYGEVGIALDELIFDEEEEDYYDRWGGHYEKMGPIDWFAGVGAGIELNNLSLRAFGRYRYLRSYEQEYLAALDPWVHGQPDDGQWFAGVELSLRF</sequence>
<feature type="chain" id="PRO_5046830286" description="Outer membrane protein beta-barrel domain-containing protein" evidence="1">
    <location>
        <begin position="25"/>
        <end position="202"/>
    </location>
</feature>
<gene>
    <name evidence="2" type="ORF">ACFFJP_07180</name>
</gene>
<evidence type="ECO:0000313" key="2">
    <source>
        <dbReference type="EMBL" id="MFC0048069.1"/>
    </source>
</evidence>
<dbReference type="Proteomes" id="UP001589813">
    <property type="component" value="Unassembled WGS sequence"/>
</dbReference>
<feature type="signal peptide" evidence="1">
    <location>
        <begin position="1"/>
        <end position="24"/>
    </location>
</feature>
<dbReference type="RefSeq" id="WP_377241916.1">
    <property type="nucleotide sequence ID" value="NZ_JBHLXP010000001.1"/>
</dbReference>
<keyword evidence="3" id="KW-1185">Reference proteome</keyword>
<name>A0ABV6BCD8_9GAMM</name>
<proteinExistence type="predicted"/>
<reference evidence="2 3" key="1">
    <citation type="submission" date="2024-09" db="EMBL/GenBank/DDBJ databases">
        <authorList>
            <person name="Sun Q."/>
            <person name="Mori K."/>
        </authorList>
    </citation>
    <scope>NUCLEOTIDE SEQUENCE [LARGE SCALE GENOMIC DNA]</scope>
    <source>
        <strain evidence="2 3">KCTC 23315</strain>
    </source>
</reference>
<evidence type="ECO:0008006" key="4">
    <source>
        <dbReference type="Google" id="ProtNLM"/>
    </source>
</evidence>
<evidence type="ECO:0000256" key="1">
    <source>
        <dbReference type="SAM" id="SignalP"/>
    </source>
</evidence>
<dbReference type="EMBL" id="JBHLXP010000001">
    <property type="protein sequence ID" value="MFC0048069.1"/>
    <property type="molecule type" value="Genomic_DNA"/>
</dbReference>